<dbReference type="EMBL" id="KB446565">
    <property type="protein sequence ID" value="EME77515.1"/>
    <property type="molecule type" value="Genomic_DNA"/>
</dbReference>
<proteinExistence type="predicted"/>
<organism evidence="1 2">
    <name type="scientific">Pseudocercospora fijiensis (strain CIRAD86)</name>
    <name type="common">Black leaf streak disease fungus</name>
    <name type="synonym">Mycosphaerella fijiensis</name>
    <dbReference type="NCBI Taxonomy" id="383855"/>
    <lineage>
        <taxon>Eukaryota</taxon>
        <taxon>Fungi</taxon>
        <taxon>Dikarya</taxon>
        <taxon>Ascomycota</taxon>
        <taxon>Pezizomycotina</taxon>
        <taxon>Dothideomycetes</taxon>
        <taxon>Dothideomycetidae</taxon>
        <taxon>Mycosphaerellales</taxon>
        <taxon>Mycosphaerellaceae</taxon>
        <taxon>Pseudocercospora</taxon>
    </lineage>
</organism>
<dbReference type="GeneID" id="19334206"/>
<evidence type="ECO:0000313" key="2">
    <source>
        <dbReference type="Proteomes" id="UP000016932"/>
    </source>
</evidence>
<protein>
    <submittedName>
        <fullName evidence="1">Uncharacterized protein</fullName>
    </submittedName>
</protein>
<reference evidence="1 2" key="1">
    <citation type="journal article" date="2012" name="PLoS Pathog.">
        <title>Diverse lifestyles and strategies of plant pathogenesis encoded in the genomes of eighteen Dothideomycetes fungi.</title>
        <authorList>
            <person name="Ohm R.A."/>
            <person name="Feau N."/>
            <person name="Henrissat B."/>
            <person name="Schoch C.L."/>
            <person name="Horwitz B.A."/>
            <person name="Barry K.W."/>
            <person name="Condon B.J."/>
            <person name="Copeland A.C."/>
            <person name="Dhillon B."/>
            <person name="Glaser F."/>
            <person name="Hesse C.N."/>
            <person name="Kosti I."/>
            <person name="LaButti K."/>
            <person name="Lindquist E.A."/>
            <person name="Lucas S."/>
            <person name="Salamov A.A."/>
            <person name="Bradshaw R.E."/>
            <person name="Ciuffetti L."/>
            <person name="Hamelin R.C."/>
            <person name="Kema G.H.J."/>
            <person name="Lawrence C."/>
            <person name="Scott J.A."/>
            <person name="Spatafora J.W."/>
            <person name="Turgeon B.G."/>
            <person name="de Wit P.J.G.M."/>
            <person name="Zhong S."/>
            <person name="Goodwin S.B."/>
            <person name="Grigoriev I.V."/>
        </authorList>
    </citation>
    <scope>NUCLEOTIDE SEQUENCE [LARGE SCALE GENOMIC DNA]</scope>
    <source>
        <strain evidence="1 2">CIRAD86</strain>
    </source>
</reference>
<name>M2YIB6_PSEFD</name>
<accession>M2YIB6</accession>
<dbReference type="HOGENOM" id="CLU_634799_0_0_1"/>
<dbReference type="VEuPathDB" id="FungiDB:MYCFIDRAFT_179767"/>
<dbReference type="AlphaFoldDB" id="M2YIB6"/>
<evidence type="ECO:0000313" key="1">
    <source>
        <dbReference type="EMBL" id="EME77515.1"/>
    </source>
</evidence>
<dbReference type="KEGG" id="pfj:MYCFIDRAFT_179767"/>
<gene>
    <name evidence="1" type="ORF">MYCFIDRAFT_179767</name>
</gene>
<dbReference type="Proteomes" id="UP000016932">
    <property type="component" value="Unassembled WGS sequence"/>
</dbReference>
<keyword evidence="2" id="KW-1185">Reference proteome</keyword>
<sequence length="432" mass="47975">MVPSSAKKRLGLSRDDWCIMAMTMAMADRLRQIHARAYRGSPEKPHRGCRAKADLTPHVLGVGIVDDRFHHRYVALPLTLGSIRAVGRCVLGEHKPGLPHPQPPLDPLRLVNAAKSMTDKPPWMLTPMRLVRWRREPGFVCSASLFCDVGGFLAVLLRAVRASPRDPIAIPMGFLGFAERPELSFVCSSSPFRDVCAFLAPETASPSPWMAWVKAVAYSSKGFVSRLRSSASDPKARREVRSRWDHVRYAAPFRECRNDKATFGWQRELQSSICRVASQSNRHDKEAGIDRSQLLQMLVTKITSYKHLDAAHLLLLRKGNRRKNMPQTVLQKTGYVTSTLTVMTTTTPNRTSTYLPVLTNRSKRANALNVAAQSAPIPVWDGKGHTTPWLSFRLSGREATFIPGSIGSSLPSLTTSRGPVLLSLGCLETSLY</sequence>
<dbReference type="RefSeq" id="XP_007931945.1">
    <property type="nucleotide sequence ID" value="XM_007933754.1"/>
</dbReference>